<dbReference type="Proteomes" id="UP000828941">
    <property type="component" value="Chromosome 5"/>
</dbReference>
<evidence type="ECO:0000313" key="1">
    <source>
        <dbReference type="EMBL" id="KAI4345033.1"/>
    </source>
</evidence>
<sequence length="132" mass="14554">MPGKEQTLHIKGSRKMSGEEAVVAPAEALAHLGLHEGAKVIEKPAAHLFVLDEECDQLDYVKLIKGLCADYNVKLITVAKAKTLGEWAGLIPGPMSWLKGKLEVHEKERLGLKNRIEKKAAYLQELEGQDET</sequence>
<proteinExistence type="predicted"/>
<protein>
    <submittedName>
        <fullName evidence="1">Uncharacterized protein</fullName>
    </submittedName>
</protein>
<reference evidence="1 2" key="1">
    <citation type="journal article" date="2022" name="DNA Res.">
        <title>Chromosomal-level genome assembly of the orchid tree Bauhinia variegata (Leguminosae; Cercidoideae) supports the allotetraploid origin hypothesis of Bauhinia.</title>
        <authorList>
            <person name="Zhong Y."/>
            <person name="Chen Y."/>
            <person name="Zheng D."/>
            <person name="Pang J."/>
            <person name="Liu Y."/>
            <person name="Luo S."/>
            <person name="Meng S."/>
            <person name="Qian L."/>
            <person name="Wei D."/>
            <person name="Dai S."/>
            <person name="Zhou R."/>
        </authorList>
    </citation>
    <scope>NUCLEOTIDE SEQUENCE [LARGE SCALE GENOMIC DNA]</scope>
    <source>
        <strain evidence="1">BV-YZ2020</strain>
    </source>
</reference>
<name>A0ACB9P9B6_BAUVA</name>
<organism evidence="1 2">
    <name type="scientific">Bauhinia variegata</name>
    <name type="common">Purple orchid tree</name>
    <name type="synonym">Phanera variegata</name>
    <dbReference type="NCBI Taxonomy" id="167791"/>
    <lineage>
        <taxon>Eukaryota</taxon>
        <taxon>Viridiplantae</taxon>
        <taxon>Streptophyta</taxon>
        <taxon>Embryophyta</taxon>
        <taxon>Tracheophyta</taxon>
        <taxon>Spermatophyta</taxon>
        <taxon>Magnoliopsida</taxon>
        <taxon>eudicotyledons</taxon>
        <taxon>Gunneridae</taxon>
        <taxon>Pentapetalae</taxon>
        <taxon>rosids</taxon>
        <taxon>fabids</taxon>
        <taxon>Fabales</taxon>
        <taxon>Fabaceae</taxon>
        <taxon>Cercidoideae</taxon>
        <taxon>Cercideae</taxon>
        <taxon>Bauhiniinae</taxon>
        <taxon>Bauhinia</taxon>
    </lineage>
</organism>
<keyword evidence="2" id="KW-1185">Reference proteome</keyword>
<evidence type="ECO:0000313" key="2">
    <source>
        <dbReference type="Proteomes" id="UP000828941"/>
    </source>
</evidence>
<gene>
    <name evidence="1" type="ORF">L6164_012201</name>
</gene>
<dbReference type="EMBL" id="CM039430">
    <property type="protein sequence ID" value="KAI4345033.1"/>
    <property type="molecule type" value="Genomic_DNA"/>
</dbReference>
<comment type="caution">
    <text evidence="1">The sequence shown here is derived from an EMBL/GenBank/DDBJ whole genome shotgun (WGS) entry which is preliminary data.</text>
</comment>
<accession>A0ACB9P9B6</accession>